<sequence>MLNSLIFDMDGVLLDSMNSHADAWIQVSREWGVDVCRDDIYEIEGANHVLGLQWLFQRAGMELSPEHYGPILARKVEIFSSIACIRPFEGTGDCLDKLKACFNLAVVTGSERVTVTRLLDEFFPGIFDVVVCGDDVARGKPFPDPYLKAVEMLGVCKEECIVIENAPMGVEAAKNAGLFCVGIPTYVAADKLSKADIVLDGHPSLHKYLLRMLP</sequence>
<evidence type="ECO:0000313" key="3">
    <source>
        <dbReference type="Proteomes" id="UP001206983"/>
    </source>
</evidence>
<dbReference type="SFLD" id="SFLDS00003">
    <property type="entry name" value="Haloacid_Dehalogenase"/>
    <property type="match status" value="1"/>
</dbReference>
<evidence type="ECO:0000313" key="2">
    <source>
        <dbReference type="EMBL" id="MCQ6963190.1"/>
    </source>
</evidence>
<keyword evidence="3" id="KW-1185">Reference proteome</keyword>
<dbReference type="SFLD" id="SFLDG01129">
    <property type="entry name" value="C1.5:_HAD__Beta-PGM__Phosphata"/>
    <property type="match status" value="1"/>
</dbReference>
<dbReference type="PANTHER" id="PTHR43481:SF4">
    <property type="entry name" value="GLYCEROL-1-PHOSPHATE PHOSPHOHYDROLASE 1-RELATED"/>
    <property type="match status" value="1"/>
</dbReference>
<dbReference type="InterPro" id="IPR051806">
    <property type="entry name" value="HAD-like_SPP"/>
</dbReference>
<comment type="caution">
    <text evidence="2">The sequence shown here is derived from an EMBL/GenBank/DDBJ whole genome shotgun (WGS) entry which is preliminary data.</text>
</comment>
<gene>
    <name evidence="2" type="ORF">PV02_05835</name>
</gene>
<dbReference type="Gene3D" id="3.40.50.1000">
    <property type="entry name" value="HAD superfamily/HAD-like"/>
    <property type="match status" value="1"/>
</dbReference>
<dbReference type="InterPro" id="IPR023198">
    <property type="entry name" value="PGP-like_dom2"/>
</dbReference>
<dbReference type="EMBL" id="JTEO01000004">
    <property type="protein sequence ID" value="MCQ6963190.1"/>
    <property type="molecule type" value="Genomic_DNA"/>
</dbReference>
<dbReference type="InterPro" id="IPR041492">
    <property type="entry name" value="HAD_2"/>
</dbReference>
<accession>A0AAE3HBF9</accession>
<dbReference type="Pfam" id="PF13419">
    <property type="entry name" value="HAD_2"/>
    <property type="match status" value="1"/>
</dbReference>
<dbReference type="CDD" id="cd07505">
    <property type="entry name" value="HAD_BPGM-like"/>
    <property type="match status" value="1"/>
</dbReference>
<dbReference type="InterPro" id="IPR023214">
    <property type="entry name" value="HAD_sf"/>
</dbReference>
<dbReference type="NCBIfam" id="TIGR01509">
    <property type="entry name" value="HAD-SF-IA-v3"/>
    <property type="match status" value="1"/>
</dbReference>
<dbReference type="Proteomes" id="UP001206983">
    <property type="component" value="Unassembled WGS sequence"/>
</dbReference>
<dbReference type="InterPro" id="IPR036412">
    <property type="entry name" value="HAD-like_sf"/>
</dbReference>
<protein>
    <submittedName>
        <fullName evidence="2">HAD family hydrolase</fullName>
    </submittedName>
</protein>
<dbReference type="RefSeq" id="WP_256622450.1">
    <property type="nucleotide sequence ID" value="NZ_JTEO01000004.1"/>
</dbReference>
<dbReference type="Gene3D" id="1.10.150.240">
    <property type="entry name" value="Putative phosphatase, domain 2"/>
    <property type="match status" value="1"/>
</dbReference>
<dbReference type="PANTHER" id="PTHR43481">
    <property type="entry name" value="FRUCTOSE-1-PHOSPHATE PHOSPHATASE"/>
    <property type="match status" value="1"/>
</dbReference>
<dbReference type="SUPFAM" id="SSF56784">
    <property type="entry name" value="HAD-like"/>
    <property type="match status" value="1"/>
</dbReference>
<dbReference type="AlphaFoldDB" id="A0AAE3HBF9"/>
<keyword evidence="2" id="KW-0378">Hydrolase</keyword>
<evidence type="ECO:0000256" key="1">
    <source>
        <dbReference type="ARBA" id="ARBA00007958"/>
    </source>
</evidence>
<organism evidence="2 3">
    <name type="scientific">Methanolobus chelungpuianus</name>
    <dbReference type="NCBI Taxonomy" id="502115"/>
    <lineage>
        <taxon>Archaea</taxon>
        <taxon>Methanobacteriati</taxon>
        <taxon>Methanobacteriota</taxon>
        <taxon>Stenosarchaea group</taxon>
        <taxon>Methanomicrobia</taxon>
        <taxon>Methanosarcinales</taxon>
        <taxon>Methanosarcinaceae</taxon>
        <taxon>Methanolobus</taxon>
    </lineage>
</organism>
<dbReference type="GO" id="GO:0050308">
    <property type="term" value="F:sugar-phosphatase activity"/>
    <property type="evidence" value="ECO:0007669"/>
    <property type="project" value="TreeGrafter"/>
</dbReference>
<comment type="similarity">
    <text evidence="1">Belongs to the HAD-like hydrolase superfamily.</text>
</comment>
<dbReference type="InterPro" id="IPR006439">
    <property type="entry name" value="HAD-SF_hydro_IA"/>
</dbReference>
<name>A0AAE3HBF9_9EURY</name>
<proteinExistence type="inferred from homology"/>
<reference evidence="2 3" key="1">
    <citation type="journal article" date="2011" name="Appl. Environ. Microbiol.">
        <title>Methanogenic archaea isolated from Taiwan's Chelungpu fault.</title>
        <authorList>
            <person name="Wu S.Y."/>
            <person name="Lai M.C."/>
        </authorList>
    </citation>
    <scope>NUCLEOTIDE SEQUENCE [LARGE SCALE GENOMIC DNA]</scope>
    <source>
        <strain evidence="2 3">St545Mb</strain>
    </source>
</reference>